<evidence type="ECO:0000313" key="7">
    <source>
        <dbReference type="Proteomes" id="UP000240527"/>
    </source>
</evidence>
<evidence type="ECO:0000256" key="4">
    <source>
        <dbReference type="NCBIfam" id="TIGR02018"/>
    </source>
</evidence>
<dbReference type="RefSeq" id="WP_013080412.1">
    <property type="nucleotide sequence ID" value="NZ_CP027850.1"/>
</dbReference>
<dbReference type="Proteomes" id="UP000240527">
    <property type="component" value="Chromosome"/>
</dbReference>
<gene>
    <name evidence="6" type="primary">hutC</name>
    <name evidence="6" type="ORF">B7G68_17065</name>
</gene>
<dbReference type="InterPro" id="IPR036390">
    <property type="entry name" value="WH_DNA-bd_sf"/>
</dbReference>
<keyword evidence="2" id="KW-0238">DNA-binding</keyword>
<dbReference type="PRINTS" id="PR00035">
    <property type="entry name" value="HTHGNTR"/>
</dbReference>
<dbReference type="InterPro" id="IPR028978">
    <property type="entry name" value="Chorismate_lyase_/UTRA_dom_sf"/>
</dbReference>
<feature type="domain" description="HTH gntR-type" evidence="5">
    <location>
        <begin position="15"/>
        <end position="83"/>
    </location>
</feature>
<evidence type="ECO:0000256" key="3">
    <source>
        <dbReference type="ARBA" id="ARBA00023163"/>
    </source>
</evidence>
<dbReference type="Pfam" id="PF07702">
    <property type="entry name" value="UTRA"/>
    <property type="match status" value="1"/>
</dbReference>
<dbReference type="PROSITE" id="PS50949">
    <property type="entry name" value="HTH_GNTR"/>
    <property type="match status" value="1"/>
</dbReference>
<reference evidence="6 7" key="1">
    <citation type="journal article" date="2015" name="Biotechnol. Bioeng.">
        <title>Genome sequence and phenotypic characterization of Caulobacter segnis.</title>
        <authorList>
            <person name="Patel S."/>
            <person name="Fletcher B."/>
            <person name="Scott D.C."/>
            <person name="Ely B."/>
        </authorList>
    </citation>
    <scope>NUCLEOTIDE SEQUENCE [LARGE SCALE GENOMIC DNA]</scope>
    <source>
        <strain evidence="6 7">TK0059</strain>
    </source>
</reference>
<dbReference type="SMART" id="SM00345">
    <property type="entry name" value="HTH_GNTR"/>
    <property type="match status" value="1"/>
</dbReference>
<organism evidence="6 7">
    <name type="scientific">Caulobacter segnis</name>
    <dbReference type="NCBI Taxonomy" id="88688"/>
    <lineage>
        <taxon>Bacteria</taxon>
        <taxon>Pseudomonadati</taxon>
        <taxon>Pseudomonadota</taxon>
        <taxon>Alphaproteobacteria</taxon>
        <taxon>Caulobacterales</taxon>
        <taxon>Caulobacteraceae</taxon>
        <taxon>Caulobacter</taxon>
    </lineage>
</organism>
<dbReference type="Pfam" id="PF00392">
    <property type="entry name" value="GntR"/>
    <property type="match status" value="1"/>
</dbReference>
<proteinExistence type="predicted"/>
<sequence>MTDARVQETPGPSGAPLHLRIREDIERRIRSGAWPPGHRVPFETELMGQYGCARMTVSKAMTALVEAGLIVRRKRAGSFVARPKVHAPVLNIPDIQAEIEARGEAYAFRLLARVVRDADREAPGEVELASGGKLLALDGVHDAGGRPFALERRLVALAASPQMDAEDFAEITPGAWLLEHVAWTEAESRISAVNANAEVARLLALDEGAACLMVDRRTWREGRGVTRVRQIFPGDAYDLVARFGPSA</sequence>
<name>A0ABM6TJK5_9CAUL</name>
<evidence type="ECO:0000256" key="2">
    <source>
        <dbReference type="ARBA" id="ARBA00023125"/>
    </source>
</evidence>
<dbReference type="Gene3D" id="3.40.1410.10">
    <property type="entry name" value="Chorismate lyase-like"/>
    <property type="match status" value="1"/>
</dbReference>
<dbReference type="InterPro" id="IPR036388">
    <property type="entry name" value="WH-like_DNA-bd_sf"/>
</dbReference>
<dbReference type="Gene3D" id="1.10.10.10">
    <property type="entry name" value="Winged helix-like DNA-binding domain superfamily/Winged helix DNA-binding domain"/>
    <property type="match status" value="1"/>
</dbReference>
<accession>A0ABM6TJK5</accession>
<keyword evidence="7" id="KW-1185">Reference proteome</keyword>
<keyword evidence="3" id="KW-0804">Transcription</keyword>
<dbReference type="EMBL" id="CP027850">
    <property type="protein sequence ID" value="AVQ03405.1"/>
    <property type="molecule type" value="Genomic_DNA"/>
</dbReference>
<evidence type="ECO:0000259" key="5">
    <source>
        <dbReference type="PROSITE" id="PS50949"/>
    </source>
</evidence>
<dbReference type="NCBIfam" id="TIGR02018">
    <property type="entry name" value="his_ut_repres"/>
    <property type="match status" value="1"/>
</dbReference>
<protein>
    <recommendedName>
        <fullName evidence="4">Histidine utilization repressor</fullName>
    </recommendedName>
</protein>
<dbReference type="InterPro" id="IPR011663">
    <property type="entry name" value="UTRA"/>
</dbReference>
<keyword evidence="1" id="KW-0805">Transcription regulation</keyword>
<dbReference type="SMART" id="SM00866">
    <property type="entry name" value="UTRA"/>
    <property type="match status" value="1"/>
</dbReference>
<dbReference type="CDD" id="cd07377">
    <property type="entry name" value="WHTH_GntR"/>
    <property type="match status" value="1"/>
</dbReference>
<dbReference type="SUPFAM" id="SSF64288">
    <property type="entry name" value="Chorismate lyase-like"/>
    <property type="match status" value="1"/>
</dbReference>
<dbReference type="InterPro" id="IPR050679">
    <property type="entry name" value="Bact_HTH_transcr_reg"/>
</dbReference>
<dbReference type="SUPFAM" id="SSF46785">
    <property type="entry name" value="Winged helix' DNA-binding domain"/>
    <property type="match status" value="1"/>
</dbReference>
<dbReference type="InterPro" id="IPR010248">
    <property type="entry name" value="His_ut_repres"/>
</dbReference>
<evidence type="ECO:0000313" key="6">
    <source>
        <dbReference type="EMBL" id="AVQ03405.1"/>
    </source>
</evidence>
<dbReference type="InterPro" id="IPR000524">
    <property type="entry name" value="Tscrpt_reg_HTH_GntR"/>
</dbReference>
<dbReference type="PANTHER" id="PTHR44846">
    <property type="entry name" value="MANNOSYL-D-GLYCERATE TRANSPORT/METABOLISM SYSTEM REPRESSOR MNGR-RELATED"/>
    <property type="match status" value="1"/>
</dbReference>
<evidence type="ECO:0000256" key="1">
    <source>
        <dbReference type="ARBA" id="ARBA00023015"/>
    </source>
</evidence>
<dbReference type="PANTHER" id="PTHR44846:SF16">
    <property type="entry name" value="TRANSCRIPTIONAL REGULATOR PHNF-RELATED"/>
    <property type="match status" value="1"/>
</dbReference>